<dbReference type="InterPro" id="IPR020846">
    <property type="entry name" value="MFS_dom"/>
</dbReference>
<feature type="transmembrane region" description="Helical" evidence="9">
    <location>
        <begin position="203"/>
        <end position="225"/>
    </location>
</feature>
<feature type="transmembrane region" description="Helical" evidence="9">
    <location>
        <begin position="369"/>
        <end position="389"/>
    </location>
</feature>
<comment type="similarity">
    <text evidence="7">Belongs to the major facilitator superfamily. Allantoate permease family.</text>
</comment>
<dbReference type="AlphaFoldDB" id="A0AAJ0B454"/>
<evidence type="ECO:0000259" key="10">
    <source>
        <dbReference type="PROSITE" id="PS50850"/>
    </source>
</evidence>
<feature type="transmembrane region" description="Helical" evidence="9">
    <location>
        <begin position="83"/>
        <end position="103"/>
    </location>
</feature>
<evidence type="ECO:0000256" key="3">
    <source>
        <dbReference type="ARBA" id="ARBA00022475"/>
    </source>
</evidence>
<proteinExistence type="inferred from homology"/>
<keyword evidence="6 9" id="KW-0472">Membrane</keyword>
<feature type="transmembrane region" description="Helical" evidence="9">
    <location>
        <begin position="110"/>
        <end position="129"/>
    </location>
</feature>
<evidence type="ECO:0000256" key="6">
    <source>
        <dbReference type="ARBA" id="ARBA00023136"/>
    </source>
</evidence>
<comment type="subcellular location">
    <subcellularLocation>
        <location evidence="1">Cell membrane</location>
        <topology evidence="1">Multi-pass membrane protein</topology>
    </subcellularLocation>
</comment>
<dbReference type="InterPro" id="IPR036259">
    <property type="entry name" value="MFS_trans_sf"/>
</dbReference>
<dbReference type="FunFam" id="1.20.1250.20:FF:000386">
    <property type="entry name" value="MFS general substrate transporter"/>
    <property type="match status" value="1"/>
</dbReference>
<evidence type="ECO:0000256" key="7">
    <source>
        <dbReference type="ARBA" id="ARBA00037968"/>
    </source>
</evidence>
<keyword evidence="3" id="KW-1003">Cell membrane</keyword>
<comment type="caution">
    <text evidence="11">The sequence shown here is derived from an EMBL/GenBank/DDBJ whole genome shotgun (WGS) entry which is preliminary data.</text>
</comment>
<dbReference type="PANTHER" id="PTHR43791">
    <property type="entry name" value="PERMEASE-RELATED"/>
    <property type="match status" value="1"/>
</dbReference>
<organism evidence="11 12">
    <name type="scientific">Echria macrotheca</name>
    <dbReference type="NCBI Taxonomy" id="438768"/>
    <lineage>
        <taxon>Eukaryota</taxon>
        <taxon>Fungi</taxon>
        <taxon>Dikarya</taxon>
        <taxon>Ascomycota</taxon>
        <taxon>Pezizomycotina</taxon>
        <taxon>Sordariomycetes</taxon>
        <taxon>Sordariomycetidae</taxon>
        <taxon>Sordariales</taxon>
        <taxon>Schizotheciaceae</taxon>
        <taxon>Echria</taxon>
    </lineage>
</organism>
<keyword evidence="12" id="KW-1185">Reference proteome</keyword>
<feature type="transmembrane region" description="Helical" evidence="9">
    <location>
        <begin position="36"/>
        <end position="57"/>
    </location>
</feature>
<keyword evidence="2" id="KW-0813">Transport</keyword>
<evidence type="ECO:0000256" key="5">
    <source>
        <dbReference type="ARBA" id="ARBA00022989"/>
    </source>
</evidence>
<dbReference type="PANTHER" id="PTHR43791:SF39">
    <property type="entry name" value="TRANSPORTER LIZ1_SEO1, PUTATIVE (AFU_ORTHOLOGUE AFUA_3G00980)-RELATED"/>
    <property type="match status" value="1"/>
</dbReference>
<dbReference type="FunFam" id="1.20.1250.20:FF:000065">
    <property type="entry name" value="Putative MFS pantothenate transporter"/>
    <property type="match status" value="1"/>
</dbReference>
<feature type="transmembrane region" description="Helical" evidence="9">
    <location>
        <begin position="401"/>
        <end position="423"/>
    </location>
</feature>
<dbReference type="EMBL" id="MU839842">
    <property type="protein sequence ID" value="KAK1751359.1"/>
    <property type="molecule type" value="Genomic_DNA"/>
</dbReference>
<evidence type="ECO:0000313" key="11">
    <source>
        <dbReference type="EMBL" id="KAK1751359.1"/>
    </source>
</evidence>
<evidence type="ECO:0000256" key="4">
    <source>
        <dbReference type="ARBA" id="ARBA00022692"/>
    </source>
</evidence>
<feature type="transmembrane region" description="Helical" evidence="9">
    <location>
        <begin position="135"/>
        <end position="158"/>
    </location>
</feature>
<feature type="transmembrane region" description="Helical" evidence="9">
    <location>
        <begin position="313"/>
        <end position="331"/>
    </location>
</feature>
<feature type="transmembrane region" description="Helical" evidence="9">
    <location>
        <begin position="343"/>
        <end position="363"/>
    </location>
</feature>
<feature type="region of interest" description="Disordered" evidence="8">
    <location>
        <begin position="467"/>
        <end position="499"/>
    </location>
</feature>
<feature type="compositionally biased region" description="Basic and acidic residues" evidence="8">
    <location>
        <begin position="481"/>
        <end position="499"/>
    </location>
</feature>
<dbReference type="Proteomes" id="UP001239445">
    <property type="component" value="Unassembled WGS sequence"/>
</dbReference>
<dbReference type="Gene3D" id="1.20.1250.20">
    <property type="entry name" value="MFS general substrate transporter like domains"/>
    <property type="match status" value="2"/>
</dbReference>
<feature type="transmembrane region" description="Helical" evidence="9">
    <location>
        <begin position="435"/>
        <end position="455"/>
    </location>
</feature>
<dbReference type="GO" id="GO:0005886">
    <property type="term" value="C:plasma membrane"/>
    <property type="evidence" value="ECO:0007669"/>
    <property type="project" value="UniProtKB-SubCell"/>
</dbReference>
<dbReference type="SUPFAM" id="SSF103473">
    <property type="entry name" value="MFS general substrate transporter"/>
    <property type="match status" value="1"/>
</dbReference>
<dbReference type="Pfam" id="PF07690">
    <property type="entry name" value="MFS_1"/>
    <property type="match status" value="1"/>
</dbReference>
<protein>
    <submittedName>
        <fullName evidence="11">Major facilitator superfamily domain-containing protein</fullName>
    </submittedName>
</protein>
<keyword evidence="5 9" id="KW-1133">Transmembrane helix</keyword>
<feature type="transmembrane region" description="Helical" evidence="9">
    <location>
        <begin position="170"/>
        <end position="191"/>
    </location>
</feature>
<accession>A0AAJ0B454</accession>
<reference evidence="11" key="1">
    <citation type="submission" date="2023-06" db="EMBL/GenBank/DDBJ databases">
        <title>Genome-scale phylogeny and comparative genomics of the fungal order Sordariales.</title>
        <authorList>
            <consortium name="Lawrence Berkeley National Laboratory"/>
            <person name="Hensen N."/>
            <person name="Bonometti L."/>
            <person name="Westerberg I."/>
            <person name="Brannstrom I.O."/>
            <person name="Guillou S."/>
            <person name="Cros-Aarteil S."/>
            <person name="Calhoun S."/>
            <person name="Haridas S."/>
            <person name="Kuo A."/>
            <person name="Mondo S."/>
            <person name="Pangilinan J."/>
            <person name="Riley R."/>
            <person name="Labutti K."/>
            <person name="Andreopoulos B."/>
            <person name="Lipzen A."/>
            <person name="Chen C."/>
            <person name="Yanf M."/>
            <person name="Daum C."/>
            <person name="Ng V."/>
            <person name="Clum A."/>
            <person name="Steindorff A."/>
            <person name="Ohm R."/>
            <person name="Martin F."/>
            <person name="Silar P."/>
            <person name="Natvig D."/>
            <person name="Lalanne C."/>
            <person name="Gautier V."/>
            <person name="Ament-Velasquez S.L."/>
            <person name="Kruys A."/>
            <person name="Hutchinson M.I."/>
            <person name="Powell A.J."/>
            <person name="Barry K."/>
            <person name="Miller A.N."/>
            <person name="Grigoriev I.V."/>
            <person name="Debuchy R."/>
            <person name="Gladieux P."/>
            <person name="Thoren M.H."/>
            <person name="Johannesson H."/>
        </authorList>
    </citation>
    <scope>NUCLEOTIDE SEQUENCE</scope>
    <source>
        <strain evidence="11">PSN4</strain>
    </source>
</reference>
<evidence type="ECO:0000256" key="1">
    <source>
        <dbReference type="ARBA" id="ARBA00004651"/>
    </source>
</evidence>
<dbReference type="GO" id="GO:0022857">
    <property type="term" value="F:transmembrane transporter activity"/>
    <property type="evidence" value="ECO:0007669"/>
    <property type="project" value="InterPro"/>
</dbReference>
<feature type="domain" description="Major facilitator superfamily (MFS) profile" evidence="10">
    <location>
        <begin position="44"/>
        <end position="499"/>
    </location>
</feature>
<evidence type="ECO:0000256" key="8">
    <source>
        <dbReference type="SAM" id="MobiDB-lite"/>
    </source>
</evidence>
<dbReference type="InterPro" id="IPR011701">
    <property type="entry name" value="MFS"/>
</dbReference>
<evidence type="ECO:0000313" key="12">
    <source>
        <dbReference type="Proteomes" id="UP001239445"/>
    </source>
</evidence>
<feature type="transmembrane region" description="Helical" evidence="9">
    <location>
        <begin position="274"/>
        <end position="293"/>
    </location>
</feature>
<name>A0AAJ0B454_9PEZI</name>
<sequence length="499" mass="56281">MGRVIEDTGVQVEPPKNTWKRHVWDSLDKSPKERRFLLKLDLALLTFGCLGFFSKFLNQTNITNAFVSGMKEDLDMFGNELNYAMSAFTAGYIVGEIPSNLLLTRIRPSIYVPALQIIWTGLTMCTAAVKTNSQLYALRFLIGLFEAGYYPGLMYMIGSWYRKDEMAKRACILNASGSIAMMFSGFLMTAVTRLGGRGGLAGWKWLFLMDGVISFPIAIGSFFFLPDLPETTGRRYFTDEEIELAKKRMVLEGRKLREPYTVQKVKKIFSSWHIWLLTLYYICISGTSGTPIFPQYLKLSKNPKYTVEQINLYPTGVFAIQAFSALVFAWLSDTILKGQRWTVIMFGAALNVFTFSSLAAWNIPEKFKWACYYLAGMHVGLSGIAMTWANEICTDDTEERALVLATMNSMVSVVGTWLPLIVWQQIEAPEYHKGFITATSLGAVCLFLVPLIKWLQDKETLRRLARLGGSRDDESSSSVGDEIKEKSDEIKTDTNEVKA</sequence>
<evidence type="ECO:0000256" key="9">
    <source>
        <dbReference type="SAM" id="Phobius"/>
    </source>
</evidence>
<gene>
    <name evidence="11" type="ORF">QBC47DRAFT_308166</name>
</gene>
<dbReference type="PROSITE" id="PS50850">
    <property type="entry name" value="MFS"/>
    <property type="match status" value="1"/>
</dbReference>
<evidence type="ECO:0000256" key="2">
    <source>
        <dbReference type="ARBA" id="ARBA00022448"/>
    </source>
</evidence>
<keyword evidence="4 9" id="KW-0812">Transmembrane</keyword>